<proteinExistence type="predicted"/>
<protein>
    <recommendedName>
        <fullName evidence="4">DUF1146 domain-containing protein</fullName>
    </recommendedName>
</protein>
<organism evidence="2 3">
    <name type="scientific">Rhizophagus irregularis</name>
    <dbReference type="NCBI Taxonomy" id="588596"/>
    <lineage>
        <taxon>Eukaryota</taxon>
        <taxon>Fungi</taxon>
        <taxon>Fungi incertae sedis</taxon>
        <taxon>Mucoromycota</taxon>
        <taxon>Glomeromycotina</taxon>
        <taxon>Glomeromycetes</taxon>
        <taxon>Glomerales</taxon>
        <taxon>Glomeraceae</taxon>
        <taxon>Rhizophagus</taxon>
    </lineage>
</organism>
<feature type="transmembrane region" description="Helical" evidence="1">
    <location>
        <begin position="9"/>
        <end position="30"/>
    </location>
</feature>
<evidence type="ECO:0000313" key="3">
    <source>
        <dbReference type="Proteomes" id="UP000233469"/>
    </source>
</evidence>
<gene>
    <name evidence="2" type="ORF">RhiirC2_859095</name>
</gene>
<feature type="transmembrane region" description="Helical" evidence="1">
    <location>
        <begin position="50"/>
        <end position="72"/>
    </location>
</feature>
<accession>A0A2N1M0T6</accession>
<reference evidence="2 3" key="1">
    <citation type="submission" date="2016-04" db="EMBL/GenBank/DDBJ databases">
        <title>Genome analyses suggest a sexual origin of heterokaryosis in a supposedly ancient asexual fungus.</title>
        <authorList>
            <person name="Ropars J."/>
            <person name="Sedzielewska K."/>
            <person name="Noel J."/>
            <person name="Charron P."/>
            <person name="Farinelli L."/>
            <person name="Marton T."/>
            <person name="Kruger M."/>
            <person name="Pelin A."/>
            <person name="Brachmann A."/>
            <person name="Corradi N."/>
        </authorList>
    </citation>
    <scope>NUCLEOTIDE SEQUENCE [LARGE SCALE GENOMIC DNA]</scope>
    <source>
        <strain evidence="2 3">C2</strain>
    </source>
</reference>
<keyword evidence="1" id="KW-0812">Transmembrane</keyword>
<keyword evidence="1" id="KW-1133">Transmembrane helix</keyword>
<dbReference type="AlphaFoldDB" id="A0A2N1M0T6"/>
<feature type="non-terminal residue" evidence="2">
    <location>
        <position position="82"/>
    </location>
</feature>
<reference evidence="2 3" key="2">
    <citation type="submission" date="2017-10" db="EMBL/GenBank/DDBJ databases">
        <title>Extensive intraspecific genome diversity in a model arbuscular mycorrhizal fungus.</title>
        <authorList>
            <person name="Chen E.C.H."/>
            <person name="Morin E."/>
            <person name="Baudet D."/>
            <person name="Noel J."/>
            <person name="Ndikumana S."/>
            <person name="Charron P."/>
            <person name="St-Onge C."/>
            <person name="Giorgi J."/>
            <person name="Grigoriev I.V."/>
            <person name="Roux C."/>
            <person name="Martin F.M."/>
            <person name="Corradi N."/>
        </authorList>
    </citation>
    <scope>NUCLEOTIDE SEQUENCE [LARGE SCALE GENOMIC DNA]</scope>
    <source>
        <strain evidence="2 3">C2</strain>
    </source>
</reference>
<sequence>MREHINYQYNFDITIFFSTIFIWISTYRYILVYRMLNRLNFRKFKSNTFILIKVIISILIVILTVLTESLIIKMYTLLKIDN</sequence>
<evidence type="ECO:0000313" key="2">
    <source>
        <dbReference type="EMBL" id="PKK55285.1"/>
    </source>
</evidence>
<dbReference type="EMBL" id="LLXL01007997">
    <property type="protein sequence ID" value="PKK55285.1"/>
    <property type="molecule type" value="Genomic_DNA"/>
</dbReference>
<name>A0A2N1M0T6_9GLOM</name>
<dbReference type="Proteomes" id="UP000233469">
    <property type="component" value="Unassembled WGS sequence"/>
</dbReference>
<evidence type="ECO:0000256" key="1">
    <source>
        <dbReference type="SAM" id="Phobius"/>
    </source>
</evidence>
<comment type="caution">
    <text evidence="2">The sequence shown here is derived from an EMBL/GenBank/DDBJ whole genome shotgun (WGS) entry which is preliminary data.</text>
</comment>
<evidence type="ECO:0008006" key="4">
    <source>
        <dbReference type="Google" id="ProtNLM"/>
    </source>
</evidence>
<keyword evidence="1" id="KW-0472">Membrane</keyword>